<reference evidence="1" key="2">
    <citation type="journal article" date="2022" name="New Phytol.">
        <title>Evolutionary transition to the ectomycorrhizal habit in the genomes of a hyperdiverse lineage of mushroom-forming fungi.</title>
        <authorList>
            <person name="Looney B."/>
            <person name="Miyauchi S."/>
            <person name="Morin E."/>
            <person name="Drula E."/>
            <person name="Courty P.E."/>
            <person name="Kohler A."/>
            <person name="Kuo A."/>
            <person name="LaButti K."/>
            <person name="Pangilinan J."/>
            <person name="Lipzen A."/>
            <person name="Riley R."/>
            <person name="Andreopoulos W."/>
            <person name="He G."/>
            <person name="Johnson J."/>
            <person name="Nolan M."/>
            <person name="Tritt A."/>
            <person name="Barry K.W."/>
            <person name="Grigoriev I.V."/>
            <person name="Nagy L.G."/>
            <person name="Hibbett D."/>
            <person name="Henrissat B."/>
            <person name="Matheny P.B."/>
            <person name="Labbe J."/>
            <person name="Martin F.M."/>
        </authorList>
    </citation>
    <scope>NUCLEOTIDE SEQUENCE</scope>
    <source>
        <strain evidence="1">HHB10654</strain>
    </source>
</reference>
<reference evidence="1" key="1">
    <citation type="submission" date="2021-03" db="EMBL/GenBank/DDBJ databases">
        <authorList>
            <consortium name="DOE Joint Genome Institute"/>
            <person name="Ahrendt S."/>
            <person name="Looney B.P."/>
            <person name="Miyauchi S."/>
            <person name="Morin E."/>
            <person name="Drula E."/>
            <person name="Courty P.E."/>
            <person name="Chicoki N."/>
            <person name="Fauchery L."/>
            <person name="Kohler A."/>
            <person name="Kuo A."/>
            <person name="Labutti K."/>
            <person name="Pangilinan J."/>
            <person name="Lipzen A."/>
            <person name="Riley R."/>
            <person name="Andreopoulos W."/>
            <person name="He G."/>
            <person name="Johnson J."/>
            <person name="Barry K.W."/>
            <person name="Grigoriev I.V."/>
            <person name="Nagy L."/>
            <person name="Hibbett D."/>
            <person name="Henrissat B."/>
            <person name="Matheny P.B."/>
            <person name="Labbe J."/>
            <person name="Martin F."/>
        </authorList>
    </citation>
    <scope>NUCLEOTIDE SEQUENCE</scope>
    <source>
        <strain evidence="1">HHB10654</strain>
    </source>
</reference>
<protein>
    <submittedName>
        <fullName evidence="1">IkappaB kinase complex, IKAP component</fullName>
    </submittedName>
</protein>
<accession>A0ACB8SZG0</accession>
<evidence type="ECO:0000313" key="1">
    <source>
        <dbReference type="EMBL" id="KAI0061864.1"/>
    </source>
</evidence>
<comment type="caution">
    <text evidence="1">The sequence shown here is derived from an EMBL/GenBank/DDBJ whole genome shotgun (WGS) entry which is preliminary data.</text>
</comment>
<keyword evidence="1" id="KW-0418">Kinase</keyword>
<dbReference type="EMBL" id="MU277210">
    <property type="protein sequence ID" value="KAI0061864.1"/>
    <property type="molecule type" value="Genomic_DNA"/>
</dbReference>
<dbReference type="Proteomes" id="UP000814140">
    <property type="component" value="Unassembled WGS sequence"/>
</dbReference>
<evidence type="ECO:0000313" key="2">
    <source>
        <dbReference type="Proteomes" id="UP000814140"/>
    </source>
</evidence>
<gene>
    <name evidence="1" type="ORF">BV25DRAFT_1886102</name>
</gene>
<sequence>MRNLALLNTEHVLFAHCNVTATAVDLDDGSLWIASERLNADADLEIEIYKQKSGEASSETAIDWPAPPVAMFTSAASHSVPDSASQVVSLRIVSEEQSLVVITRGGDIATMKVDEQESTFDVVGSVEDGLMAAAWSPDDSLLALVTGDGKLIIMTPTFDVLHEAPLHTDDFGEDAPINVGWGSKQTQFHGSLGKAAAQAASTSIAAPIGSSPDDDTLPRISWRGDGTLFAVSSLSRVPPSSPDVETPLRRRVLRIYSRDGSLQSTSEPVAGLEHPISWRPSGNLIVGTQRFGTFRGAGQGKEGRHDVVFFEKNGLRHGEFGLRRASSKPAGKLDGSGKSWEYKVREVCWSSDSNVLAVWIEEDSGDVVQLWTMGNYHWYLKHEVAATSTGTQPARFTSVSWHPENALQLLLTTKTQVIHRTYHWDTYVSRAQAPNDTGTVAVIDGASILLTPFRTQNVPPPMSSFQLSLQPPDSAAHRTLATPIHVSFSPSEDVVAVLWETGRFEIWKLATRIGPGRGPIMTPTKLGSGTIETLEVPSSQRFRQISVWTSPALFETEGIFARVALLGYSSEGSDVLRIVVLGHERITELKAPLLESVGWGFGASDELITCHRAGNVYEVDLTSNELVLHADFGKDCESVQTIQEPSHHPSSPFTHVIGITSSGTLMYSSSSPSSTPRTLSTKANSFVISDDLVIFTTTLHEAHFISFGTLSSADVEDGAGGIKGERRRVERGSRIVTAVSSAMSLVLQMPRGNLETINPRPMVMKVVRRDIDALRYGKAFLACRKHRIDLNVLFDHDPALFRSNLHLFIEQVEDVDYINLFLTSIGNGTQTQSVIAELCDAIRIQLETRDLKKYVNSILTAYVVKRPPDLKAGLQVLLRLRDTEPSIVEDAVKYIIFLVDADTLFDVALGMYDFSLVLMIAQHAQKDPREYLPFLRELRALETHYQHFRIDDHLKRYESALRNLNLAGSDHFEEAMTYVERHQLYESALSIWSESDHLKTVLSLYGDWLFERRDFRQAAAVFIEAERNSKAMVAYEKALMWRELFELALHEKTEEDDLIAMGYRVAEDLTSKKRYLEASQVLLDYSKDIREAVIALVQGNAFSEARRIIVLRSRSELLEEIVHPGTLETRAQIAEELHEIRDQLRKQTARLRELRVRKVEEPDAFYGTEDTALHNVDVMTDVSQFTAFTRYTVAPSTASRTSKRSSRSKRKMERKVGSGRKGTIDEEEYLLKSITKLMVRFSTAQADDASNLIPQLLQFTPAHRDEARSLQQELTELEQEVARSLDDAWPKPSEDVEGEEPQDSWASRMAEKEKDREQAVKNILRPDLRGTEVWRMRLLDVTSGRKVADESQLVATEVEG</sequence>
<keyword evidence="2" id="KW-1185">Reference proteome</keyword>
<organism evidence="1 2">
    <name type="scientific">Artomyces pyxidatus</name>
    <dbReference type="NCBI Taxonomy" id="48021"/>
    <lineage>
        <taxon>Eukaryota</taxon>
        <taxon>Fungi</taxon>
        <taxon>Dikarya</taxon>
        <taxon>Basidiomycota</taxon>
        <taxon>Agaricomycotina</taxon>
        <taxon>Agaricomycetes</taxon>
        <taxon>Russulales</taxon>
        <taxon>Auriscalpiaceae</taxon>
        <taxon>Artomyces</taxon>
    </lineage>
</organism>
<proteinExistence type="predicted"/>
<name>A0ACB8SZG0_9AGAM</name>
<keyword evidence="1" id="KW-0808">Transferase</keyword>